<dbReference type="Proteomes" id="UP000005496">
    <property type="component" value="Unassembled WGS sequence"/>
</dbReference>
<organism evidence="4 5">
    <name type="scientific">Desulfonatronospira thiodismutans ASO3-1</name>
    <dbReference type="NCBI Taxonomy" id="555779"/>
    <lineage>
        <taxon>Bacteria</taxon>
        <taxon>Pseudomonadati</taxon>
        <taxon>Thermodesulfobacteriota</taxon>
        <taxon>Desulfovibrionia</taxon>
        <taxon>Desulfovibrionales</taxon>
        <taxon>Desulfonatronovibrionaceae</taxon>
        <taxon>Desulfonatronospira</taxon>
    </lineage>
</organism>
<feature type="domain" description="Ketoreductase" evidence="3">
    <location>
        <begin position="3"/>
        <end position="185"/>
    </location>
</feature>
<dbReference type="InterPro" id="IPR036291">
    <property type="entry name" value="NAD(P)-bd_dom_sf"/>
</dbReference>
<dbReference type="SMART" id="SM00822">
    <property type="entry name" value="PKS_KR"/>
    <property type="match status" value="1"/>
</dbReference>
<dbReference type="OrthoDB" id="9804952at2"/>
<dbReference type="InterPro" id="IPR002347">
    <property type="entry name" value="SDR_fam"/>
</dbReference>
<dbReference type="GO" id="GO:0016020">
    <property type="term" value="C:membrane"/>
    <property type="evidence" value="ECO:0007669"/>
    <property type="project" value="TreeGrafter"/>
</dbReference>
<dbReference type="RefSeq" id="WP_008870206.1">
    <property type="nucleotide sequence ID" value="NZ_ACJN02000002.1"/>
</dbReference>
<dbReference type="PANTHER" id="PTHR44196:SF3">
    <property type="entry name" value="SHORT CHAIN DEHYDROGENASE FAMILY PROTEIN"/>
    <property type="match status" value="1"/>
</dbReference>
<evidence type="ECO:0000256" key="2">
    <source>
        <dbReference type="ARBA" id="ARBA00023002"/>
    </source>
</evidence>
<dbReference type="PRINTS" id="PR00081">
    <property type="entry name" value="GDHRDH"/>
</dbReference>
<dbReference type="EMBL" id="ACJN02000002">
    <property type="protein sequence ID" value="EFI34892.1"/>
    <property type="molecule type" value="Genomic_DNA"/>
</dbReference>
<dbReference type="Pfam" id="PF00106">
    <property type="entry name" value="adh_short"/>
    <property type="match status" value="1"/>
</dbReference>
<dbReference type="InterPro" id="IPR057326">
    <property type="entry name" value="KR_dom"/>
</dbReference>
<evidence type="ECO:0000313" key="4">
    <source>
        <dbReference type="EMBL" id="EFI34892.1"/>
    </source>
</evidence>
<dbReference type="eggNOG" id="COG0300">
    <property type="taxonomic scope" value="Bacteria"/>
</dbReference>
<comment type="similarity">
    <text evidence="1">Belongs to the short-chain dehydrogenases/reductases (SDR) family.</text>
</comment>
<protein>
    <submittedName>
        <fullName evidence="4">Short-chain dehydrogenase/reductase SDR</fullName>
    </submittedName>
</protein>
<gene>
    <name evidence="4" type="ORF">Dthio_PD2283</name>
</gene>
<accession>D6SQ66</accession>
<dbReference type="PROSITE" id="PS00061">
    <property type="entry name" value="ADH_SHORT"/>
    <property type="match status" value="1"/>
</dbReference>
<dbReference type="AlphaFoldDB" id="D6SQ66"/>
<comment type="caution">
    <text evidence="4">The sequence shown here is derived from an EMBL/GenBank/DDBJ whole genome shotgun (WGS) entry which is preliminary data.</text>
</comment>
<dbReference type="NCBIfam" id="NF005489">
    <property type="entry name" value="PRK07102.1"/>
    <property type="match status" value="1"/>
</dbReference>
<dbReference type="GO" id="GO:0016491">
    <property type="term" value="F:oxidoreductase activity"/>
    <property type="evidence" value="ECO:0007669"/>
    <property type="project" value="UniProtKB-KW"/>
</dbReference>
<evidence type="ECO:0000313" key="5">
    <source>
        <dbReference type="Proteomes" id="UP000005496"/>
    </source>
</evidence>
<dbReference type="PANTHER" id="PTHR44196">
    <property type="entry name" value="DEHYDROGENASE/REDUCTASE SDR FAMILY MEMBER 7B"/>
    <property type="match status" value="1"/>
</dbReference>
<keyword evidence="2" id="KW-0560">Oxidoreductase</keyword>
<dbReference type="InterPro" id="IPR020904">
    <property type="entry name" value="Sc_DH/Rdtase_CS"/>
</dbReference>
<reference evidence="4" key="1">
    <citation type="submission" date="2010-05" db="EMBL/GenBank/DDBJ databases">
        <title>The draft genome of Desulfonatronospira thiodismutans ASO3-1.</title>
        <authorList>
            <consortium name="US DOE Joint Genome Institute (JGI-PGF)"/>
            <person name="Lucas S."/>
            <person name="Copeland A."/>
            <person name="Lapidus A."/>
            <person name="Cheng J.-F."/>
            <person name="Bruce D."/>
            <person name="Goodwin L."/>
            <person name="Pitluck S."/>
            <person name="Chertkov O."/>
            <person name="Brettin T."/>
            <person name="Detter J.C."/>
            <person name="Han C."/>
            <person name="Land M.L."/>
            <person name="Hauser L."/>
            <person name="Kyrpides N."/>
            <person name="Mikhailova N."/>
            <person name="Muyzer G."/>
            <person name="Woyke T."/>
        </authorList>
    </citation>
    <scope>NUCLEOTIDE SEQUENCE [LARGE SCALE GENOMIC DNA]</scope>
    <source>
        <strain evidence="4">ASO3-1</strain>
    </source>
</reference>
<evidence type="ECO:0000259" key="3">
    <source>
        <dbReference type="SMART" id="SM00822"/>
    </source>
</evidence>
<name>D6SQ66_9BACT</name>
<keyword evidence="5" id="KW-1185">Reference proteome</keyword>
<sequence>MSKPVLILGAGSDIARALAHQLGAAKYDLYLAGRNLEELQKDARDLEIRYAIKARGVYFDALDFASHEDFYDSLETRPYGVVLAFGVLGDESLARSSREQWEKIIHTNYTGCVSILTVAANRLEQAKEGFVAGISSVAGDRGRAANYVYGSAKAGLSIFLSGLRNRLHGSGVRVITVKPGFVRTRMTRDLELPPRLTATPEQAARDIFQAITKKRDIIYTLWIWRWIMLVIKSIPEKIFKRMSI</sequence>
<dbReference type="Gene3D" id="3.40.50.720">
    <property type="entry name" value="NAD(P)-binding Rossmann-like Domain"/>
    <property type="match status" value="1"/>
</dbReference>
<proteinExistence type="inferred from homology"/>
<dbReference type="SUPFAM" id="SSF51735">
    <property type="entry name" value="NAD(P)-binding Rossmann-fold domains"/>
    <property type="match status" value="1"/>
</dbReference>
<evidence type="ECO:0000256" key="1">
    <source>
        <dbReference type="ARBA" id="ARBA00006484"/>
    </source>
</evidence>